<name>A0AAN8JEL7_PATCE</name>
<dbReference type="SUPFAM" id="SSF53383">
    <property type="entry name" value="PLP-dependent transferases"/>
    <property type="match status" value="1"/>
</dbReference>
<dbReference type="InterPro" id="IPR015424">
    <property type="entry name" value="PyrdxlP-dep_Trfase"/>
</dbReference>
<dbReference type="Pfam" id="PF01171">
    <property type="entry name" value="ATP_bind_3"/>
    <property type="match status" value="1"/>
</dbReference>
<protein>
    <submittedName>
        <fullName evidence="4">Uncharacterized protein</fullName>
    </submittedName>
</protein>
<dbReference type="Gene3D" id="3.90.1150.10">
    <property type="entry name" value="Aspartate Aminotransferase, domain 1"/>
    <property type="match status" value="1"/>
</dbReference>
<dbReference type="InterPro" id="IPR000192">
    <property type="entry name" value="Aminotrans_V_dom"/>
</dbReference>
<dbReference type="AlphaFoldDB" id="A0AAN8JEL7"/>
<feature type="domain" description="tRNA(Ile)-lysidine/2-thiocytidine synthase N-terminal" evidence="3">
    <location>
        <begin position="889"/>
        <end position="1058"/>
    </location>
</feature>
<feature type="compositionally biased region" description="Basic and acidic residues" evidence="1">
    <location>
        <begin position="783"/>
        <end position="802"/>
    </location>
</feature>
<evidence type="ECO:0000256" key="1">
    <source>
        <dbReference type="SAM" id="MobiDB-lite"/>
    </source>
</evidence>
<gene>
    <name evidence="4" type="ORF">SNE40_017238</name>
</gene>
<dbReference type="PANTHER" id="PTHR43686:SF1">
    <property type="entry name" value="AMINOTRAN_5 DOMAIN-CONTAINING PROTEIN"/>
    <property type="match status" value="1"/>
</dbReference>
<keyword evidence="5" id="KW-1185">Reference proteome</keyword>
<dbReference type="EMBL" id="JAZGQO010000011">
    <property type="protein sequence ID" value="KAK6173853.1"/>
    <property type="molecule type" value="Genomic_DNA"/>
</dbReference>
<dbReference type="InterPro" id="IPR014729">
    <property type="entry name" value="Rossmann-like_a/b/a_fold"/>
</dbReference>
<sequence length="1126" mass="127157">MNEAHDRIFYTLPEKTSDNKRGRHHQHGDSTGQTKPVTESGKESLIRYICDNIIGNSKVFSGPFGLRKVTYLDYTASGRSLQFIEDYIQKEVLPEYGNTHTTTSVTSLQTTLYRHEARDIIRNTCNAGEHDSVIFVGSGCTAAVNKLLHALNLKQPPVVFVGPYEHHSLFLPWLQKGAEVIRIRQTTSGLIDVDHLQTMLKKYENCGQELIGCFSAASNITGILVDVNNITITLHRYGALALWDYATAAPYVQIDMNPVIPGEDQHLVYKDAVFISPHKFVGGVSTPGLLLVKKKLFRNAYPEVCGGGSVFYVRRDGQRYLQEPELKEEGGTPSIVESIRAGLVFQLKQAVTAQVIMDREHSLLQKALAVWNKCPNLVILGNTTVSRLPVFPFLIYHPGNGRFLHHNFVSAILNDVFGIQSRGGCACAGPYAMDLLGLNEEMAEKIENLLVEDGRLDRTHLRRYREYSHREILRPGFTRLNLPFFMTEEELNFVVESVAMVAEHGWKLLPQYIFNPETGEWRQKNFQTFKDRKWLGHISYDSDKMEYKLPPPVVKGPLPDTYQDCLSTAEQIFEKTAKTRITLSDQPLLFDEESKKYRWFFLPSEAQDCLQGNKDNSVSIDQLPFCPKVLKERLGLVDSIEDTTNHISVNFWTPLKRENLGKESQVPFSDGMVKCLNRGFTSEESPNNAHKLAEDNQEKNYNSWTSILENRIVDKSDNSGLEGKDLVNNKSMTVISDNTVVGKHPDVSTEPNNLVLDKQDPVHLIKLENESRTDVNSAEDTGSEIRLESEQDGSRDCEDRAASDLVNSKNIEHVYPDTGNYSDNVNPDTGNYSDSVNLVCPLLKKPVSNSALNEYRNKKVKWFSPPKDIFKPTVMALEEYNMIQDGDRLLVCLSGGKDSLSLLHTIRQYQFYCRAKGVNFEFGAVTVDPQTPAYDPSPLIDYLASLGVPYFFESQGILETASNLPYECASICSFCSRMKRGRIYACARRERYNVLALGQHLDDLSESFLMSYFHNGSLRTMKASYTIREGDLRVIRPFVYVREKLLRTFAEKSKLPVIAENCPACFEAPKERHRTKQLLASQELLFPQLYSSMMAAMKPIMAINKTGTNINSLLNGPSTTEDEDDS</sequence>
<evidence type="ECO:0000259" key="2">
    <source>
        <dbReference type="Pfam" id="PF00266"/>
    </source>
</evidence>
<feature type="domain" description="Aminotransferase class V" evidence="2">
    <location>
        <begin position="70"/>
        <end position="435"/>
    </location>
</feature>
<dbReference type="InterPro" id="IPR015421">
    <property type="entry name" value="PyrdxlP-dep_Trfase_major"/>
</dbReference>
<proteinExistence type="predicted"/>
<dbReference type="SUPFAM" id="SSF52402">
    <property type="entry name" value="Adenine nucleotide alpha hydrolases-like"/>
    <property type="match status" value="1"/>
</dbReference>
<dbReference type="InterPro" id="IPR015422">
    <property type="entry name" value="PyrdxlP-dep_Trfase_small"/>
</dbReference>
<dbReference type="Proteomes" id="UP001347796">
    <property type="component" value="Unassembled WGS sequence"/>
</dbReference>
<evidence type="ECO:0000259" key="3">
    <source>
        <dbReference type="Pfam" id="PF01171"/>
    </source>
</evidence>
<dbReference type="Gene3D" id="3.40.640.10">
    <property type="entry name" value="Type I PLP-dependent aspartate aminotransferase-like (Major domain)"/>
    <property type="match status" value="1"/>
</dbReference>
<dbReference type="CDD" id="cd24138">
    <property type="entry name" value="TtcA-like"/>
    <property type="match status" value="1"/>
</dbReference>
<comment type="caution">
    <text evidence="4">The sequence shown here is derived from an EMBL/GenBank/DDBJ whole genome shotgun (WGS) entry which is preliminary data.</text>
</comment>
<dbReference type="Gene3D" id="3.40.50.620">
    <property type="entry name" value="HUPs"/>
    <property type="match status" value="1"/>
</dbReference>
<evidence type="ECO:0000313" key="5">
    <source>
        <dbReference type="Proteomes" id="UP001347796"/>
    </source>
</evidence>
<reference evidence="4 5" key="1">
    <citation type="submission" date="2024-01" db="EMBL/GenBank/DDBJ databases">
        <title>The genome of the rayed Mediterranean limpet Patella caerulea (Linnaeus, 1758).</title>
        <authorList>
            <person name="Anh-Thu Weber A."/>
            <person name="Halstead-Nussloch G."/>
        </authorList>
    </citation>
    <scope>NUCLEOTIDE SEQUENCE [LARGE SCALE GENOMIC DNA]</scope>
    <source>
        <strain evidence="4">AATW-2023a</strain>
        <tissue evidence="4">Whole specimen</tissue>
    </source>
</reference>
<feature type="region of interest" description="Disordered" evidence="1">
    <location>
        <begin position="768"/>
        <end position="803"/>
    </location>
</feature>
<accession>A0AAN8JEL7</accession>
<evidence type="ECO:0000313" key="4">
    <source>
        <dbReference type="EMBL" id="KAK6173853.1"/>
    </source>
</evidence>
<feature type="region of interest" description="Disordered" evidence="1">
    <location>
        <begin position="1"/>
        <end position="39"/>
    </location>
</feature>
<organism evidence="4 5">
    <name type="scientific">Patella caerulea</name>
    <name type="common">Rayed Mediterranean limpet</name>
    <dbReference type="NCBI Taxonomy" id="87958"/>
    <lineage>
        <taxon>Eukaryota</taxon>
        <taxon>Metazoa</taxon>
        <taxon>Spiralia</taxon>
        <taxon>Lophotrochozoa</taxon>
        <taxon>Mollusca</taxon>
        <taxon>Gastropoda</taxon>
        <taxon>Patellogastropoda</taxon>
        <taxon>Patelloidea</taxon>
        <taxon>Patellidae</taxon>
        <taxon>Patella</taxon>
    </lineage>
</organism>
<dbReference type="PANTHER" id="PTHR43686">
    <property type="entry name" value="SULFURTRANSFERASE-RELATED"/>
    <property type="match status" value="1"/>
</dbReference>
<dbReference type="InterPro" id="IPR011063">
    <property type="entry name" value="TilS/TtcA_N"/>
</dbReference>
<dbReference type="Pfam" id="PF00266">
    <property type="entry name" value="Aminotran_5"/>
    <property type="match status" value="1"/>
</dbReference>